<evidence type="ECO:0000313" key="2">
    <source>
        <dbReference type="Proteomes" id="UP000789901"/>
    </source>
</evidence>
<keyword evidence="2" id="KW-1185">Reference proteome</keyword>
<reference evidence="1 2" key="1">
    <citation type="submission" date="2021-06" db="EMBL/GenBank/DDBJ databases">
        <authorList>
            <person name="Kallberg Y."/>
            <person name="Tangrot J."/>
            <person name="Rosling A."/>
        </authorList>
    </citation>
    <scope>NUCLEOTIDE SEQUENCE [LARGE SCALE GENOMIC DNA]</scope>
    <source>
        <strain evidence="1 2">120-4 pot B 10/14</strain>
    </source>
</reference>
<feature type="non-terminal residue" evidence="1">
    <location>
        <position position="1"/>
    </location>
</feature>
<sequence length="42" mass="4920">TNDSRYATDDTKLYEKYWKAEWKKCEIKVAVKAVKSNIGNHS</sequence>
<dbReference type="Proteomes" id="UP000789901">
    <property type="component" value="Unassembled WGS sequence"/>
</dbReference>
<evidence type="ECO:0000313" key="1">
    <source>
        <dbReference type="EMBL" id="CAG8768149.1"/>
    </source>
</evidence>
<name>A0ABN7VGB3_GIGMA</name>
<proteinExistence type="predicted"/>
<accession>A0ABN7VGB3</accession>
<organism evidence="1 2">
    <name type="scientific">Gigaspora margarita</name>
    <dbReference type="NCBI Taxonomy" id="4874"/>
    <lineage>
        <taxon>Eukaryota</taxon>
        <taxon>Fungi</taxon>
        <taxon>Fungi incertae sedis</taxon>
        <taxon>Mucoromycota</taxon>
        <taxon>Glomeromycotina</taxon>
        <taxon>Glomeromycetes</taxon>
        <taxon>Diversisporales</taxon>
        <taxon>Gigasporaceae</taxon>
        <taxon>Gigaspora</taxon>
    </lineage>
</organism>
<comment type="caution">
    <text evidence="1">The sequence shown here is derived from an EMBL/GenBank/DDBJ whole genome shotgun (WGS) entry which is preliminary data.</text>
</comment>
<gene>
    <name evidence="1" type="ORF">GMARGA_LOCUS18226</name>
</gene>
<dbReference type="EMBL" id="CAJVQB010014401">
    <property type="protein sequence ID" value="CAG8768149.1"/>
    <property type="molecule type" value="Genomic_DNA"/>
</dbReference>
<protein>
    <submittedName>
        <fullName evidence="1">22941_t:CDS:1</fullName>
    </submittedName>
</protein>